<evidence type="ECO:0000256" key="2">
    <source>
        <dbReference type="ARBA" id="ARBA00022670"/>
    </source>
</evidence>
<keyword evidence="12" id="KW-1185">Reference proteome</keyword>
<feature type="site" description="Transition state stabilizer" evidence="9">
    <location>
        <position position="96"/>
    </location>
</feature>
<comment type="cofactor">
    <cofactor evidence="9">
        <name>Zn(2+)</name>
        <dbReference type="ChEBI" id="CHEBI:29105"/>
    </cofactor>
    <text evidence="9">Binds 1 zinc ion per subunit.</text>
</comment>
<name>A0A371BF69_9SPHN</name>
<comment type="similarity">
    <text evidence="9 10">Belongs to the peptidase M15D family.</text>
</comment>
<proteinExistence type="inferred from homology"/>
<keyword evidence="5 9" id="KW-0862">Zinc</keyword>
<dbReference type="Gene3D" id="3.30.1380.10">
    <property type="match status" value="1"/>
</dbReference>
<keyword evidence="6 9" id="KW-0224">Dipeptidase</keyword>
<reference evidence="12" key="1">
    <citation type="submission" date="2018-08" db="EMBL/GenBank/DDBJ databases">
        <authorList>
            <person name="Kim S.-J."/>
            <person name="Jung G.-Y."/>
        </authorList>
    </citation>
    <scope>NUCLEOTIDE SEQUENCE [LARGE SCALE GENOMIC DNA]</scope>
    <source>
        <strain evidence="12">GY_G</strain>
    </source>
</reference>
<evidence type="ECO:0000256" key="1">
    <source>
        <dbReference type="ARBA" id="ARBA00001362"/>
    </source>
</evidence>
<dbReference type="Proteomes" id="UP000263833">
    <property type="component" value="Unassembled WGS sequence"/>
</dbReference>
<dbReference type="PIRSF" id="PIRSF026671">
    <property type="entry name" value="AA_dipeptidase"/>
    <property type="match status" value="1"/>
</dbReference>
<dbReference type="Pfam" id="PF01427">
    <property type="entry name" value="Peptidase_M15"/>
    <property type="match status" value="1"/>
</dbReference>
<dbReference type="AlphaFoldDB" id="A0A371BF69"/>
<evidence type="ECO:0000256" key="8">
    <source>
        <dbReference type="ARBA" id="ARBA00023316"/>
    </source>
</evidence>
<dbReference type="EC" id="3.4.13.22" evidence="9 10"/>
<dbReference type="OrthoDB" id="9801430at2"/>
<dbReference type="GO" id="GO:0071555">
    <property type="term" value="P:cell wall organization"/>
    <property type="evidence" value="ECO:0007669"/>
    <property type="project" value="UniProtKB-KW"/>
</dbReference>
<dbReference type="PANTHER" id="PTHR43126:SF1">
    <property type="entry name" value="D-ALANYL-D-ALANINE DIPEPTIDASE"/>
    <property type="match status" value="1"/>
</dbReference>
<organism evidence="11 12">
    <name type="scientific">Sphingorhabdus pulchriflava</name>
    <dbReference type="NCBI Taxonomy" id="2292257"/>
    <lineage>
        <taxon>Bacteria</taxon>
        <taxon>Pseudomonadati</taxon>
        <taxon>Pseudomonadota</taxon>
        <taxon>Alphaproteobacteria</taxon>
        <taxon>Sphingomonadales</taxon>
        <taxon>Sphingomonadaceae</taxon>
        <taxon>Sphingorhabdus</taxon>
    </lineage>
</organism>
<feature type="binding site" evidence="9">
    <location>
        <position position="133"/>
    </location>
    <ligand>
        <name>Zn(2+)</name>
        <dbReference type="ChEBI" id="CHEBI:29105"/>
        <note>catalytic</note>
    </ligand>
</feature>
<evidence type="ECO:0000256" key="3">
    <source>
        <dbReference type="ARBA" id="ARBA00022723"/>
    </source>
</evidence>
<comment type="caution">
    <text evidence="11">The sequence shown here is derived from an EMBL/GenBank/DDBJ whole genome shotgun (WGS) entry which is preliminary data.</text>
</comment>
<dbReference type="InterPro" id="IPR009045">
    <property type="entry name" value="Zn_M74/Hedgehog-like"/>
</dbReference>
<dbReference type="EMBL" id="QRGP01000001">
    <property type="protein sequence ID" value="RDV06053.1"/>
    <property type="molecule type" value="Genomic_DNA"/>
</dbReference>
<evidence type="ECO:0000313" key="12">
    <source>
        <dbReference type="Proteomes" id="UP000263833"/>
    </source>
</evidence>
<keyword evidence="7 9" id="KW-0482">Metalloprotease</keyword>
<protein>
    <recommendedName>
        <fullName evidence="9 10">D-alanyl-D-alanine dipeptidase</fullName>
        <shortName evidence="9 10">D-Ala-D-Ala dipeptidase</shortName>
        <ecNumber evidence="9 10">3.4.13.22</ecNumber>
    </recommendedName>
</protein>
<feature type="binding site" evidence="9">
    <location>
        <position position="194"/>
    </location>
    <ligand>
        <name>Zn(2+)</name>
        <dbReference type="ChEBI" id="CHEBI:29105"/>
        <note>catalytic</note>
    </ligand>
</feature>
<feature type="binding site" evidence="9">
    <location>
        <position position="126"/>
    </location>
    <ligand>
        <name>Zn(2+)</name>
        <dbReference type="ChEBI" id="CHEBI:29105"/>
        <note>catalytic</note>
    </ligand>
</feature>
<feature type="active site" description="Proton donor/acceptor" evidence="9">
    <location>
        <position position="191"/>
    </location>
</feature>
<evidence type="ECO:0000256" key="9">
    <source>
        <dbReference type="HAMAP-Rule" id="MF_01924"/>
    </source>
</evidence>
<evidence type="ECO:0000256" key="7">
    <source>
        <dbReference type="ARBA" id="ARBA00023049"/>
    </source>
</evidence>
<comment type="catalytic activity">
    <reaction evidence="1 9 10">
        <text>D-alanyl-D-alanine + H2O = 2 D-alanine</text>
        <dbReference type="Rhea" id="RHEA:20661"/>
        <dbReference type="ChEBI" id="CHEBI:15377"/>
        <dbReference type="ChEBI" id="CHEBI:57416"/>
        <dbReference type="ChEBI" id="CHEBI:57822"/>
        <dbReference type="EC" id="3.4.13.22"/>
    </reaction>
</comment>
<keyword evidence="2 9" id="KW-0645">Protease</keyword>
<evidence type="ECO:0000313" key="11">
    <source>
        <dbReference type="EMBL" id="RDV06053.1"/>
    </source>
</evidence>
<evidence type="ECO:0000256" key="6">
    <source>
        <dbReference type="ARBA" id="ARBA00022997"/>
    </source>
</evidence>
<dbReference type="GO" id="GO:0006508">
    <property type="term" value="P:proteolysis"/>
    <property type="evidence" value="ECO:0007669"/>
    <property type="project" value="UniProtKB-KW"/>
</dbReference>
<keyword evidence="4 9" id="KW-0378">Hydrolase</keyword>
<dbReference type="CDD" id="cd14840">
    <property type="entry name" value="D-Ala-D-Ala_dipeptidase_Aad"/>
    <property type="match status" value="1"/>
</dbReference>
<dbReference type="PANTHER" id="PTHR43126">
    <property type="entry name" value="D-ALANYL-D-ALANINE DIPEPTIDASE"/>
    <property type="match status" value="1"/>
</dbReference>
<evidence type="ECO:0000256" key="10">
    <source>
        <dbReference type="PIRNR" id="PIRNR026671"/>
    </source>
</evidence>
<keyword evidence="3 9" id="KW-0479">Metal-binding</keyword>
<dbReference type="GO" id="GO:0008270">
    <property type="term" value="F:zinc ion binding"/>
    <property type="evidence" value="ECO:0007669"/>
    <property type="project" value="UniProtKB-UniRule"/>
</dbReference>
<accession>A0A371BF69</accession>
<dbReference type="HAMAP" id="MF_01924">
    <property type="entry name" value="A_A_dipeptidase"/>
    <property type="match status" value="1"/>
</dbReference>
<gene>
    <name evidence="9" type="primary">ddpX</name>
    <name evidence="11" type="ORF">DXH95_00970</name>
</gene>
<sequence>MIAPLLACDRSEKIAPPAQPLNTPALAGQGELVELTQLDPSIRLDIRYATANNFTGRQLYDQPRAFLVRSAAEALARAQKVAAAEGYGLTIFDAYRPWRITKALWDATPPGPQRNYVANPKKGSKHNRGCAVDLSLHQLETGELVEMPSGYDEFTQRAHRDFMAAAPEAIANRVRLERWMEAQGFRGISNEWWHFDFNGWEDFPILDIAFEEIG</sequence>
<dbReference type="GO" id="GO:0160237">
    <property type="term" value="F:D-Ala-D-Ala dipeptidase activity"/>
    <property type="evidence" value="ECO:0007669"/>
    <property type="project" value="UniProtKB-EC"/>
</dbReference>
<evidence type="ECO:0000256" key="4">
    <source>
        <dbReference type="ARBA" id="ARBA00022801"/>
    </source>
</evidence>
<dbReference type="InterPro" id="IPR000755">
    <property type="entry name" value="A_A_dipeptidase"/>
</dbReference>
<keyword evidence="8 10" id="KW-0961">Cell wall biogenesis/degradation</keyword>
<comment type="function">
    <text evidence="9 10">Catalyzes hydrolysis of the D-alanyl-D-alanine dipeptide.</text>
</comment>
<dbReference type="GO" id="GO:0008237">
    <property type="term" value="F:metallopeptidase activity"/>
    <property type="evidence" value="ECO:0007669"/>
    <property type="project" value="UniProtKB-KW"/>
</dbReference>
<evidence type="ECO:0000256" key="5">
    <source>
        <dbReference type="ARBA" id="ARBA00022833"/>
    </source>
</evidence>
<dbReference type="SUPFAM" id="SSF55166">
    <property type="entry name" value="Hedgehog/DD-peptidase"/>
    <property type="match status" value="1"/>
</dbReference>